<dbReference type="Pfam" id="PF18758">
    <property type="entry name" value="KDZ"/>
    <property type="match status" value="1"/>
</dbReference>
<accession>A0A180H0R0</accession>
<evidence type="ECO:0000313" key="1">
    <source>
        <dbReference type="EMBL" id="OAV98637.1"/>
    </source>
</evidence>
<sequence>MLKDQLFQEGLQMSNQQKWASKCPRCFGPNKNEVKADPDEPDFIIAMDGNYQQRHYAHASKDSPTNAQYPPSFLPPSDVNTSKALCEATDTHVTGIEDPCALAHKAANDTRGATTWQKCDDSGLFGAACRHDVPLLYANIYQSGEKLYYPISILGRIMSHFPQSRIGVLYDIGCQLETHIKKRDFFLDRQTDLMFGTSVFHSYVHEWSCQVKYNPRLNKSWGLSDGEGLERLWAFLSPLVSILRVSSRFHRLVGIHSRSLYYNVGLNETAGEWLLSKLHSAAQTTQEARTALDELNQFSNPYLPTEGKYTDDFFQEQWNNERTYHLETTRSYQEKQKKELGWLLCLEEQLEQEWSREGLSVAQGLARANAVSHITENILTQRAKVGDPTMLQNLTVPQQDKLLQIWYLKTELRHKFLVLIKEKRPLVRVCRPGEQTTLGTNGQQKLIESVRKQAQALHKVLNKYNKQVRMFINLYPDRAHPRILEYDQLLNIEPEDAFWNDGLFTNQDEPWAVDSVTQKGIRHLAALNRGVEERHRLGWEVRRAMRWALAQHVELSDLIDRMATSLGTNHEWDTIAVHPILHTQSYDH</sequence>
<keyword evidence="3" id="KW-1185">Reference proteome</keyword>
<dbReference type="InterPro" id="IPR040521">
    <property type="entry name" value="KDZ"/>
</dbReference>
<name>A0A180H0R0_PUCT1</name>
<dbReference type="OrthoDB" id="2496985at2759"/>
<dbReference type="EMBL" id="ADAS02000006">
    <property type="protein sequence ID" value="OAV98637.1"/>
    <property type="molecule type" value="Genomic_DNA"/>
</dbReference>
<dbReference type="VEuPathDB" id="FungiDB:PTTG_25604"/>
<reference evidence="2 3" key="3">
    <citation type="journal article" date="2017" name="G3 (Bethesda)">
        <title>Comparative analysis highlights variable genome content of wheat rusts and divergence of the mating loci.</title>
        <authorList>
            <person name="Cuomo C.A."/>
            <person name="Bakkeren G."/>
            <person name="Khalil H.B."/>
            <person name="Panwar V."/>
            <person name="Joly D."/>
            <person name="Linning R."/>
            <person name="Sakthikumar S."/>
            <person name="Song X."/>
            <person name="Adiconis X."/>
            <person name="Fan L."/>
            <person name="Goldberg J.M."/>
            <person name="Levin J.Z."/>
            <person name="Young S."/>
            <person name="Zeng Q."/>
            <person name="Anikster Y."/>
            <person name="Bruce M."/>
            <person name="Wang M."/>
            <person name="Yin C."/>
            <person name="McCallum B."/>
            <person name="Szabo L.J."/>
            <person name="Hulbert S."/>
            <person name="Chen X."/>
            <person name="Fellers J.P."/>
        </authorList>
    </citation>
    <scope>NUCLEOTIDE SEQUENCE</scope>
    <source>
        <strain evidence="3">Isolate 1-1 / race 1 (BBBD)</strain>
        <strain evidence="2">isolate 1-1 / race 1 (BBBD)</strain>
    </source>
</reference>
<reference evidence="2" key="4">
    <citation type="submission" date="2025-05" db="UniProtKB">
        <authorList>
            <consortium name="EnsemblFungi"/>
        </authorList>
    </citation>
    <scope>IDENTIFICATION</scope>
    <source>
        <strain evidence="2">isolate 1-1 / race 1 (BBBD)</strain>
    </source>
</reference>
<evidence type="ECO:0000313" key="3">
    <source>
        <dbReference type="Proteomes" id="UP000005240"/>
    </source>
</evidence>
<dbReference type="EnsemblFungi" id="PTTG_25604-t43_1">
    <property type="protein sequence ID" value="PTTG_25604-t43_1-p1"/>
    <property type="gene ID" value="PTTG_25604"/>
</dbReference>
<dbReference type="AlphaFoldDB" id="A0A180H0R0"/>
<dbReference type="PANTHER" id="PTHR33096:SF1">
    <property type="entry name" value="CXC1-LIKE CYSTEINE CLUSTER ASSOCIATED WITH KDZ TRANSPOSASES DOMAIN-CONTAINING PROTEIN"/>
    <property type="match status" value="1"/>
</dbReference>
<reference evidence="1" key="1">
    <citation type="submission" date="2009-11" db="EMBL/GenBank/DDBJ databases">
        <authorList>
            <consortium name="The Broad Institute Genome Sequencing Platform"/>
            <person name="Ward D."/>
            <person name="Feldgarden M."/>
            <person name="Earl A."/>
            <person name="Young S.K."/>
            <person name="Zeng Q."/>
            <person name="Koehrsen M."/>
            <person name="Alvarado L."/>
            <person name="Berlin A."/>
            <person name="Bochicchio J."/>
            <person name="Borenstein D."/>
            <person name="Chapman S.B."/>
            <person name="Chen Z."/>
            <person name="Engels R."/>
            <person name="Freedman E."/>
            <person name="Gellesch M."/>
            <person name="Goldberg J."/>
            <person name="Griggs A."/>
            <person name="Gujja S."/>
            <person name="Heilman E."/>
            <person name="Heiman D."/>
            <person name="Hepburn T."/>
            <person name="Howarth C."/>
            <person name="Jen D."/>
            <person name="Larson L."/>
            <person name="Lewis B."/>
            <person name="Mehta T."/>
            <person name="Park D."/>
            <person name="Pearson M."/>
            <person name="Roberts A."/>
            <person name="Saif S."/>
            <person name="Shea T."/>
            <person name="Shenoy N."/>
            <person name="Sisk P."/>
            <person name="Stolte C."/>
            <person name="Sykes S."/>
            <person name="Thomson T."/>
            <person name="Walk T."/>
            <person name="White J."/>
            <person name="Yandava C."/>
            <person name="Izard J."/>
            <person name="Baranova O.V."/>
            <person name="Blanton J.M."/>
            <person name="Tanner A.C."/>
            <person name="Dewhirst F.E."/>
            <person name="Haas B."/>
            <person name="Nusbaum C."/>
            <person name="Birren B."/>
        </authorList>
    </citation>
    <scope>NUCLEOTIDE SEQUENCE [LARGE SCALE GENOMIC DNA]</scope>
    <source>
        <strain evidence="1">1-1 BBBD Race 1</strain>
    </source>
</reference>
<gene>
    <name evidence="1" type="ORF">PTTG_25604</name>
</gene>
<protein>
    <recommendedName>
        <fullName evidence="4">CxC1-like cysteine cluster associated with KDZ transposases domain-containing protein</fullName>
    </recommendedName>
</protein>
<dbReference type="STRING" id="630390.A0A180H0R0"/>
<proteinExistence type="predicted"/>
<dbReference type="Proteomes" id="UP000005240">
    <property type="component" value="Unassembled WGS sequence"/>
</dbReference>
<evidence type="ECO:0008006" key="4">
    <source>
        <dbReference type="Google" id="ProtNLM"/>
    </source>
</evidence>
<dbReference type="PANTHER" id="PTHR33096">
    <property type="entry name" value="CXC2 DOMAIN-CONTAINING PROTEIN"/>
    <property type="match status" value="1"/>
</dbReference>
<reference evidence="1" key="2">
    <citation type="submission" date="2016-05" db="EMBL/GenBank/DDBJ databases">
        <title>Comparative analysis highlights variable genome content of wheat rusts and divergence of the mating loci.</title>
        <authorList>
            <person name="Cuomo C.A."/>
            <person name="Bakkeren G."/>
            <person name="Szabo L."/>
            <person name="Khalil H."/>
            <person name="Joly D."/>
            <person name="Goldberg J."/>
            <person name="Young S."/>
            <person name="Zeng Q."/>
            <person name="Fellers J."/>
        </authorList>
    </citation>
    <scope>NUCLEOTIDE SEQUENCE [LARGE SCALE GENOMIC DNA]</scope>
    <source>
        <strain evidence="1">1-1 BBBD Race 1</strain>
    </source>
</reference>
<evidence type="ECO:0000313" key="2">
    <source>
        <dbReference type="EnsemblFungi" id="PTTG_25604-t43_1-p1"/>
    </source>
</evidence>
<organism evidence="1">
    <name type="scientific">Puccinia triticina (isolate 1-1 / race 1 (BBBD))</name>
    <name type="common">Brown leaf rust fungus</name>
    <dbReference type="NCBI Taxonomy" id="630390"/>
    <lineage>
        <taxon>Eukaryota</taxon>
        <taxon>Fungi</taxon>
        <taxon>Dikarya</taxon>
        <taxon>Basidiomycota</taxon>
        <taxon>Pucciniomycotina</taxon>
        <taxon>Pucciniomycetes</taxon>
        <taxon>Pucciniales</taxon>
        <taxon>Pucciniaceae</taxon>
        <taxon>Puccinia</taxon>
    </lineage>
</organism>